<organism evidence="2 3">
    <name type="scientific">Phyllostomus discolor</name>
    <name type="common">pale spear-nosed bat</name>
    <dbReference type="NCBI Taxonomy" id="89673"/>
    <lineage>
        <taxon>Eukaryota</taxon>
        <taxon>Metazoa</taxon>
        <taxon>Chordata</taxon>
        <taxon>Craniata</taxon>
        <taxon>Vertebrata</taxon>
        <taxon>Euteleostomi</taxon>
        <taxon>Mammalia</taxon>
        <taxon>Eutheria</taxon>
        <taxon>Laurasiatheria</taxon>
        <taxon>Chiroptera</taxon>
        <taxon>Yangochiroptera</taxon>
        <taxon>Phyllostomidae</taxon>
        <taxon>Phyllostominae</taxon>
        <taxon>Phyllostomus</taxon>
    </lineage>
</organism>
<name>A0A834EQ69_9CHIR</name>
<evidence type="ECO:0000256" key="1">
    <source>
        <dbReference type="SAM" id="MobiDB-lite"/>
    </source>
</evidence>
<feature type="region of interest" description="Disordered" evidence="1">
    <location>
        <begin position="40"/>
        <end position="59"/>
    </location>
</feature>
<evidence type="ECO:0000313" key="2">
    <source>
        <dbReference type="EMBL" id="KAF6125209.1"/>
    </source>
</evidence>
<gene>
    <name evidence="2" type="ORF">HJG60_009732</name>
</gene>
<dbReference type="Proteomes" id="UP000664940">
    <property type="component" value="Unassembled WGS sequence"/>
</dbReference>
<reference evidence="2 3" key="1">
    <citation type="journal article" date="2020" name="Nature">
        <title>Six reference-quality genomes reveal evolution of bat adaptations.</title>
        <authorList>
            <person name="Jebb D."/>
            <person name="Huang Z."/>
            <person name="Pippel M."/>
            <person name="Hughes G.M."/>
            <person name="Lavrichenko K."/>
            <person name="Devanna P."/>
            <person name="Winkler S."/>
            <person name="Jermiin L.S."/>
            <person name="Skirmuntt E.C."/>
            <person name="Katzourakis A."/>
            <person name="Burkitt-Gray L."/>
            <person name="Ray D.A."/>
            <person name="Sullivan K.A.M."/>
            <person name="Roscito J.G."/>
            <person name="Kirilenko B.M."/>
            <person name="Davalos L.M."/>
            <person name="Corthals A.P."/>
            <person name="Power M.L."/>
            <person name="Jones G."/>
            <person name="Ransome R.D."/>
            <person name="Dechmann D.K.N."/>
            <person name="Locatelli A.G."/>
            <person name="Puechmaille S.J."/>
            <person name="Fedrigo O."/>
            <person name="Jarvis E.D."/>
            <person name="Hiller M."/>
            <person name="Vernes S.C."/>
            <person name="Myers E.W."/>
            <person name="Teeling E.C."/>
        </authorList>
    </citation>
    <scope>NUCLEOTIDE SEQUENCE [LARGE SCALE GENOMIC DNA]</scope>
    <source>
        <strain evidence="2">Bat1K_MPI-CBG_1</strain>
    </source>
</reference>
<proteinExistence type="predicted"/>
<evidence type="ECO:0000313" key="3">
    <source>
        <dbReference type="Proteomes" id="UP000664940"/>
    </source>
</evidence>
<feature type="region of interest" description="Disordered" evidence="1">
    <location>
        <begin position="106"/>
        <end position="129"/>
    </location>
</feature>
<dbReference type="AlphaFoldDB" id="A0A834EQ69"/>
<accession>A0A834EQ69</accession>
<protein>
    <submittedName>
        <fullName evidence="2">Uncharacterized protein</fullName>
    </submittedName>
</protein>
<dbReference type="EMBL" id="JABVXQ010000002">
    <property type="protein sequence ID" value="KAF6125209.1"/>
    <property type="molecule type" value="Genomic_DNA"/>
</dbReference>
<sequence length="185" mass="20788">MALSRLHPWKWFPLWKWWAGGAFRGQGKGEEPLISRIQLQGSHPLDDPPPTLPTRKDAREESLGQEIILRVITNARVTQAGDMKRNWVLKVEAFWDYPWVGTDPLKGQGGQKPGWSQQGKQRKARPGLEPHVDPSAHISELLGHCRPATSPGLLDPALVINTSGLFSPIQKIDSYLLKVNQPPWM</sequence>
<comment type="caution">
    <text evidence="2">The sequence shown here is derived from an EMBL/GenBank/DDBJ whole genome shotgun (WGS) entry which is preliminary data.</text>
</comment>